<dbReference type="EMBL" id="GBXM01088370">
    <property type="protein sequence ID" value="JAH20207.1"/>
    <property type="molecule type" value="Transcribed_RNA"/>
</dbReference>
<reference evidence="2" key="2">
    <citation type="journal article" date="2015" name="Fish Shellfish Immunol.">
        <title>Early steps in the European eel (Anguilla anguilla)-Vibrio vulnificus interaction in the gills: Role of the RtxA13 toxin.</title>
        <authorList>
            <person name="Callol A."/>
            <person name="Pajuelo D."/>
            <person name="Ebbesson L."/>
            <person name="Teles M."/>
            <person name="MacKenzie S."/>
            <person name="Amaro C."/>
        </authorList>
    </citation>
    <scope>NUCLEOTIDE SEQUENCE</scope>
</reference>
<keyword evidence="1" id="KW-0812">Transmembrane</keyword>
<reference evidence="2" key="1">
    <citation type="submission" date="2014-11" db="EMBL/GenBank/DDBJ databases">
        <authorList>
            <person name="Amaro Gonzalez C."/>
        </authorList>
    </citation>
    <scope>NUCLEOTIDE SEQUENCE</scope>
</reference>
<accession>A0A0E9QUT3</accession>
<proteinExistence type="predicted"/>
<organism evidence="2">
    <name type="scientific">Anguilla anguilla</name>
    <name type="common">European freshwater eel</name>
    <name type="synonym">Muraena anguilla</name>
    <dbReference type="NCBI Taxonomy" id="7936"/>
    <lineage>
        <taxon>Eukaryota</taxon>
        <taxon>Metazoa</taxon>
        <taxon>Chordata</taxon>
        <taxon>Craniata</taxon>
        <taxon>Vertebrata</taxon>
        <taxon>Euteleostomi</taxon>
        <taxon>Actinopterygii</taxon>
        <taxon>Neopterygii</taxon>
        <taxon>Teleostei</taxon>
        <taxon>Anguilliformes</taxon>
        <taxon>Anguillidae</taxon>
        <taxon>Anguilla</taxon>
    </lineage>
</organism>
<sequence length="41" mass="4637">MYFLILASPLGEYIAILFYIFDLILHASVVTFTPVKDTKTA</sequence>
<keyword evidence="1" id="KW-1133">Transmembrane helix</keyword>
<feature type="transmembrane region" description="Helical" evidence="1">
    <location>
        <begin position="13"/>
        <end position="35"/>
    </location>
</feature>
<evidence type="ECO:0000256" key="1">
    <source>
        <dbReference type="SAM" id="Phobius"/>
    </source>
</evidence>
<keyword evidence="1" id="KW-0472">Membrane</keyword>
<name>A0A0E9QUT3_ANGAN</name>
<dbReference type="AlphaFoldDB" id="A0A0E9QUT3"/>
<protein>
    <submittedName>
        <fullName evidence="2">Uncharacterized protein</fullName>
    </submittedName>
</protein>
<evidence type="ECO:0000313" key="2">
    <source>
        <dbReference type="EMBL" id="JAH20207.1"/>
    </source>
</evidence>